<keyword evidence="5" id="KW-0564">Palmitate</keyword>
<organism evidence="7 8">
    <name type="scientific">Mycolicibacterium thermoresistibile (strain ATCC 19527 / DSM 44167 / CIP 105390 / JCM 6362 / NCTC 10409 / 316)</name>
    <name type="common">Mycobacterium thermoresistibile</name>
    <dbReference type="NCBI Taxonomy" id="1078020"/>
    <lineage>
        <taxon>Bacteria</taxon>
        <taxon>Bacillati</taxon>
        <taxon>Actinomycetota</taxon>
        <taxon>Actinomycetes</taxon>
        <taxon>Mycobacteriales</taxon>
        <taxon>Mycobacteriaceae</taxon>
        <taxon>Mycolicibacterium</taxon>
    </lineage>
</organism>
<keyword evidence="2" id="KW-1003">Cell membrane</keyword>
<dbReference type="eggNOG" id="ENOG50344H5">
    <property type="taxonomic scope" value="Bacteria"/>
</dbReference>
<dbReference type="AlphaFoldDB" id="G7CBA0"/>
<evidence type="ECO:0000256" key="3">
    <source>
        <dbReference type="ARBA" id="ARBA00022729"/>
    </source>
</evidence>
<evidence type="ECO:0000256" key="4">
    <source>
        <dbReference type="ARBA" id="ARBA00023136"/>
    </source>
</evidence>
<name>G7CBA0_MYCT3</name>
<evidence type="ECO:0000256" key="5">
    <source>
        <dbReference type="ARBA" id="ARBA00023139"/>
    </source>
</evidence>
<keyword evidence="4" id="KW-0472">Membrane</keyword>
<dbReference type="InterPro" id="IPR032018">
    <property type="entry name" value="LppA/LppB/LprP"/>
</dbReference>
<dbReference type="Gene3D" id="3.30.2030.20">
    <property type="match status" value="1"/>
</dbReference>
<protein>
    <submittedName>
        <fullName evidence="7">Lipoprotein LppV</fullName>
    </submittedName>
</protein>
<comment type="caution">
    <text evidence="7">The sequence shown here is derived from an EMBL/GenBank/DDBJ whole genome shotgun (WGS) entry which is preliminary data.</text>
</comment>
<keyword evidence="3" id="KW-0732">Signal</keyword>
<keyword evidence="8" id="KW-1185">Reference proteome</keyword>
<keyword evidence="6 7" id="KW-0449">Lipoprotein</keyword>
<evidence type="ECO:0000256" key="2">
    <source>
        <dbReference type="ARBA" id="ARBA00022475"/>
    </source>
</evidence>
<evidence type="ECO:0000313" key="8">
    <source>
        <dbReference type="Proteomes" id="UP000004915"/>
    </source>
</evidence>
<dbReference type="GO" id="GO:0005886">
    <property type="term" value="C:plasma membrane"/>
    <property type="evidence" value="ECO:0007669"/>
    <property type="project" value="UniProtKB-SubCell"/>
</dbReference>
<sequence>MLLVVLSAVVVWLSNALQPPQEEPVTAEEVTALEERLRSKDSAEDTLTHYEALLAQTADQVAALVPGLTWRWNREDTTISCAGPLADTRGVQVLTRHALFDGPIPDEAWPHAFAIVRSQAATLGATDVFTYKDGPGDHDVAISGDDGVEIRFGTRIAATLSARSDCRLKQADLESVSRESR</sequence>
<comment type="subcellular location">
    <subcellularLocation>
        <location evidence="1">Cell membrane</location>
        <topology evidence="1">Lipid-anchor</topology>
    </subcellularLocation>
</comment>
<evidence type="ECO:0000313" key="7">
    <source>
        <dbReference type="EMBL" id="EHI14742.1"/>
    </source>
</evidence>
<accession>G7CBA0</accession>
<gene>
    <name evidence="7" type="ORF">KEK_01210</name>
</gene>
<evidence type="ECO:0000256" key="1">
    <source>
        <dbReference type="ARBA" id="ARBA00004193"/>
    </source>
</evidence>
<proteinExistence type="predicted"/>
<dbReference type="Pfam" id="PF16708">
    <property type="entry name" value="LppA"/>
    <property type="match status" value="1"/>
</dbReference>
<evidence type="ECO:0000256" key="6">
    <source>
        <dbReference type="ARBA" id="ARBA00023288"/>
    </source>
</evidence>
<dbReference type="Proteomes" id="UP000004915">
    <property type="component" value="Unassembled WGS sequence"/>
</dbReference>
<reference evidence="7 8" key="1">
    <citation type="submission" date="2011-11" db="EMBL/GenBank/DDBJ databases">
        <authorList>
            <consortium name="Tuberculosis Structural Genomics Consortium"/>
            <person name="Ioerger T.R."/>
        </authorList>
    </citation>
    <scope>NUCLEOTIDE SEQUENCE [LARGE SCALE GENOMIC DNA]</scope>
    <source>
        <strain evidence="8">ATCC 19527 / DSM 44167 / CIP 105390 / JCM 6362 / NCTC 10409 / 316</strain>
    </source>
</reference>
<dbReference type="EMBL" id="AGVE01000010">
    <property type="protein sequence ID" value="EHI14742.1"/>
    <property type="molecule type" value="Genomic_DNA"/>
</dbReference>